<organism evidence="9 10">
    <name type="scientific">Synechococcus sp. (strain ATCC 27144 / PCC 6301 / SAUG 1402/1)</name>
    <name type="common">Anacystis nidulans</name>
    <dbReference type="NCBI Taxonomy" id="269084"/>
    <lineage>
        <taxon>Bacteria</taxon>
        <taxon>Bacillati</taxon>
        <taxon>Cyanobacteriota</taxon>
        <taxon>Cyanophyceae</taxon>
        <taxon>Synechococcales</taxon>
        <taxon>Synechococcaceae</taxon>
        <taxon>Synechococcus</taxon>
    </lineage>
</organism>
<dbReference type="GO" id="GO:0004630">
    <property type="term" value="F:phospholipase D activity"/>
    <property type="evidence" value="ECO:0007669"/>
    <property type="project" value="UniProtKB-EC"/>
</dbReference>
<dbReference type="CDD" id="cd09173">
    <property type="entry name" value="PLDc_Nuc_like_unchar1_2"/>
    <property type="match status" value="1"/>
</dbReference>
<feature type="domain" description="PLD phosphodiesterase" evidence="8">
    <location>
        <begin position="444"/>
        <end position="471"/>
    </location>
</feature>
<evidence type="ECO:0000256" key="4">
    <source>
        <dbReference type="ARBA" id="ARBA00022801"/>
    </source>
</evidence>
<evidence type="ECO:0000256" key="5">
    <source>
        <dbReference type="ARBA" id="ARBA00022963"/>
    </source>
</evidence>
<dbReference type="SMART" id="SM00155">
    <property type="entry name" value="PLDc"/>
    <property type="match status" value="2"/>
</dbReference>
<dbReference type="AlphaFoldDB" id="A0A0H3K8T2"/>
<dbReference type="PANTHER" id="PTHR43856:SF1">
    <property type="entry name" value="MITOCHONDRIAL CARDIOLIPIN HYDROLASE"/>
    <property type="match status" value="1"/>
</dbReference>
<dbReference type="GO" id="GO:0006793">
    <property type="term" value="P:phosphorus metabolic process"/>
    <property type="evidence" value="ECO:0007669"/>
    <property type="project" value="UniProtKB-ARBA"/>
</dbReference>
<evidence type="ECO:0000256" key="2">
    <source>
        <dbReference type="ARBA" id="ARBA00008664"/>
    </source>
</evidence>
<dbReference type="eggNOG" id="COG1502">
    <property type="taxonomic scope" value="Bacteria"/>
</dbReference>
<dbReference type="KEGG" id="syc:syc1210_d"/>
<dbReference type="Pfam" id="PF13091">
    <property type="entry name" value="PLDc_2"/>
    <property type="match status" value="2"/>
</dbReference>
<dbReference type="SUPFAM" id="SSF56024">
    <property type="entry name" value="Phospholipase D/nuclease"/>
    <property type="match status" value="2"/>
</dbReference>
<reference evidence="9 10" key="1">
    <citation type="journal article" date="2007" name="Photosyn. Res.">
        <title>Complete nucleotide sequence of the freshwater unicellular cyanobacterium Synechococcus elongatus PCC 6301 chromosome: gene content and organization.</title>
        <authorList>
            <person name="Sugita C."/>
            <person name="Ogata K."/>
            <person name="Shikata M."/>
            <person name="Jikuya H."/>
            <person name="Takano J."/>
            <person name="Furumichi M."/>
            <person name="Kanehisa M."/>
            <person name="Omata T."/>
            <person name="Sugiura M."/>
            <person name="Sugita M."/>
        </authorList>
    </citation>
    <scope>NUCLEOTIDE SEQUENCE [LARGE SCALE GENOMIC DNA]</scope>
    <source>
        <strain evidence="10">ATCC 27144 / PCC 6301 / SAUG 1402/1</strain>
    </source>
</reference>
<keyword evidence="5" id="KW-0442">Lipid degradation</keyword>
<dbReference type="GO" id="GO:0016042">
    <property type="term" value="P:lipid catabolic process"/>
    <property type="evidence" value="ECO:0007669"/>
    <property type="project" value="UniProtKB-KW"/>
</dbReference>
<dbReference type="PROSITE" id="PS50035">
    <property type="entry name" value="PLD"/>
    <property type="match status" value="2"/>
</dbReference>
<keyword evidence="4" id="KW-0378">Hydrolase</keyword>
<dbReference type="InterPro" id="IPR025202">
    <property type="entry name" value="PLD-like_dom"/>
</dbReference>
<evidence type="ECO:0000256" key="3">
    <source>
        <dbReference type="ARBA" id="ARBA00012027"/>
    </source>
</evidence>
<accession>A0A0H3K8T2</accession>
<evidence type="ECO:0000313" key="10">
    <source>
        <dbReference type="Proteomes" id="UP000001175"/>
    </source>
</evidence>
<dbReference type="PANTHER" id="PTHR43856">
    <property type="entry name" value="CARDIOLIPIN HYDROLASE"/>
    <property type="match status" value="1"/>
</dbReference>
<dbReference type="EC" id="3.1.4.4" evidence="3"/>
<dbReference type="EMBL" id="AP008231">
    <property type="protein sequence ID" value="BAD79400.1"/>
    <property type="molecule type" value="Genomic_DNA"/>
</dbReference>
<evidence type="ECO:0000259" key="8">
    <source>
        <dbReference type="PROSITE" id="PS50035"/>
    </source>
</evidence>
<evidence type="ECO:0000256" key="6">
    <source>
        <dbReference type="ARBA" id="ARBA00023098"/>
    </source>
</evidence>
<comment type="catalytic activity">
    <reaction evidence="1">
        <text>a 1,2-diacyl-sn-glycero-3-phosphocholine + H2O = a 1,2-diacyl-sn-glycero-3-phosphate + choline + H(+)</text>
        <dbReference type="Rhea" id="RHEA:14445"/>
        <dbReference type="ChEBI" id="CHEBI:15354"/>
        <dbReference type="ChEBI" id="CHEBI:15377"/>
        <dbReference type="ChEBI" id="CHEBI:15378"/>
        <dbReference type="ChEBI" id="CHEBI:57643"/>
        <dbReference type="ChEBI" id="CHEBI:58608"/>
        <dbReference type="EC" id="3.1.4.4"/>
    </reaction>
</comment>
<dbReference type="InterPro" id="IPR001736">
    <property type="entry name" value="PLipase_D/transphosphatidylase"/>
</dbReference>
<keyword evidence="6" id="KW-0443">Lipid metabolism</keyword>
<dbReference type="Gene3D" id="3.30.870.10">
    <property type="entry name" value="Endonuclease Chain A"/>
    <property type="match status" value="2"/>
</dbReference>
<proteinExistence type="inferred from homology"/>
<dbReference type="CDD" id="cd09116">
    <property type="entry name" value="PLDc_Nuc_like"/>
    <property type="match status" value="1"/>
</dbReference>
<sequence>MSQPSWHRDAMDVCVLVGVGQSELYPAQRSSQAELKLGLNLLSGAIHHWPTRESPELFSMKSGVLALLLGLLTACQAPLAQIQSSGQGAADRWDANAPVQVAFNHNPDQRFTDSLGRDREGDDLEGQLLASLEQAQTSIDVAVQEIQVPRLATALIQKHQAGIPVRVIVENQYRQPWSQRLSGNLSDRERQRLENYRQIADRNGDGQLSPAEIAGGDAVLMLERAGVPILDDTDDGSQGSGLMHHKFAIIDRRWVVTGSANWTASDFFGDPGRPASRGNANHLLWFRSPALAAIFQEEFNLMWGDGPSKLPDSRFGLGKPLRSPKSVRIGNTRLLVQFSPTSPRLPWQESTNGTIARYLTQAQKQIDLALFVFSEQAIADVLEARSQQGTQVRLLIDPGFAYRPYSELLDMVGLALPDRDCRVESNNRPWSSPLTTAGAPRLTPGDTLHHKFAVIDRQRVLTGSHNWSAAANLRNDETFLVIEDSSLADRFRAEFERLYADAFLGIPPALQRRVNEAKRRCGSRITPNSNQDLTETED</sequence>
<dbReference type="Proteomes" id="UP000001175">
    <property type="component" value="Chromosome"/>
</dbReference>
<evidence type="ECO:0000256" key="7">
    <source>
        <dbReference type="SAM" id="MobiDB-lite"/>
    </source>
</evidence>
<dbReference type="InterPro" id="IPR051406">
    <property type="entry name" value="PLD_domain"/>
</dbReference>
<keyword evidence="9" id="KW-0238">DNA-binding</keyword>
<gene>
    <name evidence="9" type="ordered locus">syc1210_d</name>
</gene>
<feature type="compositionally biased region" description="Polar residues" evidence="7">
    <location>
        <begin position="525"/>
        <end position="538"/>
    </location>
</feature>
<feature type="domain" description="PLD phosphodiesterase" evidence="8">
    <location>
        <begin position="239"/>
        <end position="266"/>
    </location>
</feature>
<feature type="region of interest" description="Disordered" evidence="7">
    <location>
        <begin position="518"/>
        <end position="538"/>
    </location>
</feature>
<dbReference type="GO" id="GO:0016891">
    <property type="term" value="F:RNA endonuclease activity producing 5'-phosphomonoesters, hydrolytic mechanism"/>
    <property type="evidence" value="ECO:0007669"/>
    <property type="project" value="TreeGrafter"/>
</dbReference>
<dbReference type="PROSITE" id="PS00018">
    <property type="entry name" value="EF_HAND_1"/>
    <property type="match status" value="1"/>
</dbReference>
<comment type="similarity">
    <text evidence="2">Belongs to the phospholipase D family.</text>
</comment>
<dbReference type="InterPro" id="IPR018247">
    <property type="entry name" value="EF_Hand_1_Ca_BS"/>
</dbReference>
<evidence type="ECO:0000313" key="9">
    <source>
        <dbReference type="EMBL" id="BAD79400.1"/>
    </source>
</evidence>
<dbReference type="GO" id="GO:0003677">
    <property type="term" value="F:DNA binding"/>
    <property type="evidence" value="ECO:0007669"/>
    <property type="project" value="UniProtKB-KW"/>
</dbReference>
<name>A0A0H3K8T2_SYNP6</name>
<evidence type="ECO:0000256" key="1">
    <source>
        <dbReference type="ARBA" id="ARBA00000798"/>
    </source>
</evidence>
<protein>
    <recommendedName>
        <fullName evidence="3">phospholipase D</fullName>
        <ecNumber evidence="3">3.1.4.4</ecNumber>
    </recommendedName>
</protein>